<protein>
    <submittedName>
        <fullName evidence="2">Uncharacterized protein</fullName>
    </submittedName>
</protein>
<name>A0A540NGH8_MALBA</name>
<evidence type="ECO:0000313" key="3">
    <source>
        <dbReference type="Proteomes" id="UP000315295"/>
    </source>
</evidence>
<feature type="compositionally biased region" description="Pro residues" evidence="1">
    <location>
        <begin position="92"/>
        <end position="102"/>
    </location>
</feature>
<feature type="region of interest" description="Disordered" evidence="1">
    <location>
        <begin position="33"/>
        <end position="56"/>
    </location>
</feature>
<dbReference type="EMBL" id="VIEB01000054">
    <property type="protein sequence ID" value="TQE09630.1"/>
    <property type="molecule type" value="Genomic_DNA"/>
</dbReference>
<dbReference type="Proteomes" id="UP000315295">
    <property type="component" value="Unassembled WGS sequence"/>
</dbReference>
<sequence>MPDPEADVIALSPTTLLATNRFCLRDLQQRLLAGPEPAAPPTRPQPTVEAKAAEEQRFPNSHWRFYSIRDPIVPAGSRCAVGNKKCLKRPLRPPIPHCPPPDQQQQHQEAPACEMPQRRQGLEAHNPSSGCQLVPDPLLDSAPTRSSRLTHYDSWLQ</sequence>
<feature type="region of interest" description="Disordered" evidence="1">
    <location>
        <begin position="90"/>
        <end position="157"/>
    </location>
</feature>
<reference evidence="2 3" key="1">
    <citation type="journal article" date="2019" name="G3 (Bethesda)">
        <title>Sequencing of a Wild Apple (Malus baccata) Genome Unravels the Differences Between Cultivated and Wild Apple Species Regarding Disease Resistance and Cold Tolerance.</title>
        <authorList>
            <person name="Chen X."/>
        </authorList>
    </citation>
    <scope>NUCLEOTIDE SEQUENCE [LARGE SCALE GENOMIC DNA]</scope>
    <source>
        <strain evidence="3">cv. Shandingzi</strain>
        <tissue evidence="2">Leaves</tissue>
    </source>
</reference>
<comment type="caution">
    <text evidence="2">The sequence shown here is derived from an EMBL/GenBank/DDBJ whole genome shotgun (WGS) entry which is preliminary data.</text>
</comment>
<accession>A0A540NGH8</accession>
<organism evidence="2 3">
    <name type="scientific">Malus baccata</name>
    <name type="common">Siberian crab apple</name>
    <name type="synonym">Pyrus baccata</name>
    <dbReference type="NCBI Taxonomy" id="106549"/>
    <lineage>
        <taxon>Eukaryota</taxon>
        <taxon>Viridiplantae</taxon>
        <taxon>Streptophyta</taxon>
        <taxon>Embryophyta</taxon>
        <taxon>Tracheophyta</taxon>
        <taxon>Spermatophyta</taxon>
        <taxon>Magnoliopsida</taxon>
        <taxon>eudicotyledons</taxon>
        <taxon>Gunneridae</taxon>
        <taxon>Pentapetalae</taxon>
        <taxon>rosids</taxon>
        <taxon>fabids</taxon>
        <taxon>Rosales</taxon>
        <taxon>Rosaceae</taxon>
        <taxon>Amygdaloideae</taxon>
        <taxon>Maleae</taxon>
        <taxon>Malus</taxon>
    </lineage>
</organism>
<gene>
    <name evidence="2" type="ORF">C1H46_004723</name>
</gene>
<feature type="compositionally biased region" description="Low complexity" evidence="1">
    <location>
        <begin position="103"/>
        <end position="114"/>
    </location>
</feature>
<keyword evidence="3" id="KW-1185">Reference proteome</keyword>
<proteinExistence type="predicted"/>
<evidence type="ECO:0000256" key="1">
    <source>
        <dbReference type="SAM" id="MobiDB-lite"/>
    </source>
</evidence>
<evidence type="ECO:0000313" key="2">
    <source>
        <dbReference type="EMBL" id="TQE09630.1"/>
    </source>
</evidence>
<dbReference type="AlphaFoldDB" id="A0A540NGH8"/>